<evidence type="ECO:0000313" key="3">
    <source>
        <dbReference type="Proteomes" id="UP001152533"/>
    </source>
</evidence>
<dbReference type="Pfam" id="PF06985">
    <property type="entry name" value="HET"/>
    <property type="match status" value="1"/>
</dbReference>
<reference evidence="2" key="1">
    <citation type="submission" date="2022-08" db="EMBL/GenBank/DDBJ databases">
        <authorList>
            <person name="Giroux E."/>
            <person name="Giroux E."/>
        </authorList>
    </citation>
    <scope>NUCLEOTIDE SEQUENCE</scope>
    <source>
        <strain evidence="2">H1091258</strain>
    </source>
</reference>
<proteinExistence type="predicted"/>
<comment type="caution">
    <text evidence="2">The sequence shown here is derived from an EMBL/GenBank/DDBJ whole genome shotgun (WGS) entry which is preliminary data.</text>
</comment>
<protein>
    <recommendedName>
        <fullName evidence="1">Heterokaryon incompatibility domain-containing protein</fullName>
    </recommendedName>
</protein>
<gene>
    <name evidence="2" type="ORF">CGXH109_LOCUS51863</name>
</gene>
<organism evidence="2 3">
    <name type="scientific">Colletotrichum noveboracense</name>
    <dbReference type="NCBI Taxonomy" id="2664923"/>
    <lineage>
        <taxon>Eukaryota</taxon>
        <taxon>Fungi</taxon>
        <taxon>Dikarya</taxon>
        <taxon>Ascomycota</taxon>
        <taxon>Pezizomycotina</taxon>
        <taxon>Sordariomycetes</taxon>
        <taxon>Hypocreomycetidae</taxon>
        <taxon>Glomerellales</taxon>
        <taxon>Glomerellaceae</taxon>
        <taxon>Colletotrichum</taxon>
        <taxon>Colletotrichum gloeosporioides species complex</taxon>
    </lineage>
</organism>
<keyword evidence="3" id="KW-1185">Reference proteome</keyword>
<dbReference type="InterPro" id="IPR052895">
    <property type="entry name" value="HetReg/Transcr_Mod"/>
</dbReference>
<dbReference type="AlphaFoldDB" id="A0A9W4WBE7"/>
<dbReference type="InterPro" id="IPR010730">
    <property type="entry name" value="HET"/>
</dbReference>
<sequence>MSTTHDYEYIPLEDPEIWIRLLRLCPLTDDHPELRGELITCRREEAPPYQPVSYTWGQQDPTSTIFLRNDEKSQCSCLNSGAEHRPVLEPATQSTSDTEIFSLLSSRPTGLDVRATECIHTTWRRFHIRPNLEALLQQFRTLPSSKVFWVDAICIDQTNNNEKGHQVRNMDKIYKDKHLLIWLGEPTDDSNVVLDLIEAFDRFVKKGEMDDTDAAEANEILLAQSASTWKAFRRFMRRPWFARRWIVQEFILSDHKDACVGNRWFCFNSIVVICYRIQNQHC</sequence>
<evidence type="ECO:0000313" key="2">
    <source>
        <dbReference type="EMBL" id="CAI0646109.1"/>
    </source>
</evidence>
<dbReference type="PANTHER" id="PTHR24148">
    <property type="entry name" value="ANKYRIN REPEAT DOMAIN-CONTAINING PROTEIN 39 HOMOLOG-RELATED"/>
    <property type="match status" value="1"/>
</dbReference>
<feature type="domain" description="Heterokaryon incompatibility" evidence="1">
    <location>
        <begin position="49"/>
        <end position="249"/>
    </location>
</feature>
<dbReference type="Proteomes" id="UP001152533">
    <property type="component" value="Unassembled WGS sequence"/>
</dbReference>
<dbReference type="PANTHER" id="PTHR24148:SF64">
    <property type="entry name" value="HETEROKARYON INCOMPATIBILITY DOMAIN-CONTAINING PROTEIN"/>
    <property type="match status" value="1"/>
</dbReference>
<name>A0A9W4WBE7_9PEZI</name>
<dbReference type="EMBL" id="CAMGZC010000300">
    <property type="protein sequence ID" value="CAI0646109.1"/>
    <property type="molecule type" value="Genomic_DNA"/>
</dbReference>
<accession>A0A9W4WBE7</accession>
<evidence type="ECO:0000259" key="1">
    <source>
        <dbReference type="Pfam" id="PF06985"/>
    </source>
</evidence>